<dbReference type="PANTHER" id="PTHR32494:SF5">
    <property type="entry name" value="ALLANTOATE AMIDOHYDROLASE"/>
    <property type="match status" value="1"/>
</dbReference>
<dbReference type="STRING" id="694430.Natoc_3119"/>
<dbReference type="GO" id="GO:0016813">
    <property type="term" value="F:hydrolase activity, acting on carbon-nitrogen (but not peptide) bonds, in linear amidines"/>
    <property type="evidence" value="ECO:0007669"/>
    <property type="project" value="InterPro"/>
</dbReference>
<feature type="domain" description="Peptidase M20 dimerisation" evidence="2">
    <location>
        <begin position="208"/>
        <end position="311"/>
    </location>
</feature>
<dbReference type="RefSeq" id="WP_015322299.1">
    <property type="nucleotide sequence ID" value="NC_019974.1"/>
</dbReference>
<dbReference type="Gene3D" id="3.30.70.360">
    <property type="match status" value="1"/>
</dbReference>
<dbReference type="AlphaFoldDB" id="L0K2U4"/>
<accession>L0K2U4</accession>
<dbReference type="Gene3D" id="3.40.630.10">
    <property type="entry name" value="Zn peptidases"/>
    <property type="match status" value="1"/>
</dbReference>
<dbReference type="SUPFAM" id="SSF55031">
    <property type="entry name" value="Bacterial exopeptidase dimerisation domain"/>
    <property type="match status" value="1"/>
</dbReference>
<dbReference type="Proteomes" id="UP000010878">
    <property type="component" value="Chromosome"/>
</dbReference>
<dbReference type="GeneID" id="14403506"/>
<dbReference type="CDD" id="cd03884">
    <property type="entry name" value="M20_bAS"/>
    <property type="match status" value="1"/>
</dbReference>
<dbReference type="PANTHER" id="PTHR32494">
    <property type="entry name" value="ALLANTOATE DEIMINASE-RELATED"/>
    <property type="match status" value="1"/>
</dbReference>
<protein>
    <submittedName>
        <fullName evidence="3">Amidase, hydantoinase/carbamoylase family</fullName>
    </submittedName>
</protein>
<gene>
    <name evidence="3" type="ORF">Natoc_3119</name>
</gene>
<organism evidence="3 4">
    <name type="scientific">Natronococcus occultus SP4</name>
    <dbReference type="NCBI Taxonomy" id="694430"/>
    <lineage>
        <taxon>Archaea</taxon>
        <taxon>Methanobacteriati</taxon>
        <taxon>Methanobacteriota</taxon>
        <taxon>Stenosarchaea group</taxon>
        <taxon>Halobacteria</taxon>
        <taxon>Halobacteriales</taxon>
        <taxon>Natrialbaceae</taxon>
        <taxon>Natronococcus</taxon>
    </lineage>
</organism>
<evidence type="ECO:0000313" key="4">
    <source>
        <dbReference type="Proteomes" id="UP000010878"/>
    </source>
</evidence>
<dbReference type="InterPro" id="IPR011650">
    <property type="entry name" value="Peptidase_M20_dimer"/>
</dbReference>
<dbReference type="InterPro" id="IPR036264">
    <property type="entry name" value="Bact_exopeptidase_dim_dom"/>
</dbReference>
<dbReference type="InterPro" id="IPR002933">
    <property type="entry name" value="Peptidase_M20"/>
</dbReference>
<name>L0K2U4_9EURY</name>
<dbReference type="NCBIfam" id="NF006771">
    <property type="entry name" value="PRK09290.1-5"/>
    <property type="match status" value="1"/>
</dbReference>
<dbReference type="KEGG" id="nou:Natoc_3119"/>
<dbReference type="SUPFAM" id="SSF53187">
    <property type="entry name" value="Zn-dependent exopeptidases"/>
    <property type="match status" value="1"/>
</dbReference>
<dbReference type="PIRSF" id="PIRSF001235">
    <property type="entry name" value="Amidase_carbamoylase"/>
    <property type="match status" value="1"/>
</dbReference>
<evidence type="ECO:0000313" key="3">
    <source>
        <dbReference type="EMBL" id="AGB38860.1"/>
    </source>
</evidence>
<dbReference type="Pfam" id="PF01546">
    <property type="entry name" value="Peptidase_M20"/>
    <property type="match status" value="1"/>
</dbReference>
<keyword evidence="4" id="KW-1185">Reference proteome</keyword>
<reference evidence="3 4" key="1">
    <citation type="submission" date="2012-11" db="EMBL/GenBank/DDBJ databases">
        <title>FINISHED of Natronococcus occultus SP4, DSM 3396.</title>
        <authorList>
            <consortium name="DOE Joint Genome Institute"/>
            <person name="Eisen J."/>
            <person name="Huntemann M."/>
            <person name="Wei C.-L."/>
            <person name="Han J."/>
            <person name="Detter J.C."/>
            <person name="Han C."/>
            <person name="Tapia R."/>
            <person name="Chen A."/>
            <person name="Kyrpides N."/>
            <person name="Mavromatis K."/>
            <person name="Markowitz V."/>
            <person name="Szeto E."/>
            <person name="Ivanova N."/>
            <person name="Mikhailova N."/>
            <person name="Ovchinnikova G."/>
            <person name="Pagani I."/>
            <person name="Pati A."/>
            <person name="Goodwin L."/>
            <person name="Nordberg H.P."/>
            <person name="Cantor M.N."/>
            <person name="Hua S.X."/>
            <person name="Woyke T."/>
            <person name="Eisen J."/>
            <person name="Klenk H.-P."/>
            <person name="Klenk H.-P."/>
        </authorList>
    </citation>
    <scope>NUCLEOTIDE SEQUENCE [LARGE SCALE GENOMIC DNA]</scope>
    <source>
        <strain evidence="3 4">SP4</strain>
    </source>
</reference>
<evidence type="ECO:0000256" key="1">
    <source>
        <dbReference type="ARBA" id="ARBA00022801"/>
    </source>
</evidence>
<keyword evidence="1" id="KW-0378">Hydrolase</keyword>
<dbReference type="HOGENOM" id="CLU_024588_2_1_2"/>
<sequence>MEFSLNEERFVETMQAQAEIGGTANGGLHRLALSDEDAAVRNWFYERMDRAGLEIRIDEFGNMFGRREGKRDAEPVLIGSHLDSQPYGGIYDGALGTIAALEFVRELDDRGIETERPVEIVNWTNEEGSRFQPTLQGSGVWAGALDIEEQYAATDEDGTPVEAELERIGYKGDHPAEPAADYDSYLELHIEQGPFLEANGKDVGVVTGIVGLTWGEFTFYGEANHSGATPMHHREDAMVAAADLVTQVRRIPGQLGERTVGTVGSVDVEPDSINVIPEEVSVTYGFRDPDAETLREAERRVRREAAAAAEREDVAVEHENRADATPVAFDDRCVTAVQRAADDRGYDSMEVFSGGVHDATHAAEVCDTGMVFAVSEGGKSHTEAEYTDWDDCYSAGDTLAGAALALADDGL</sequence>
<dbReference type="InterPro" id="IPR010158">
    <property type="entry name" value="Amidase_Cbmase"/>
</dbReference>
<proteinExistence type="predicted"/>
<dbReference type="Pfam" id="PF07687">
    <property type="entry name" value="M20_dimer"/>
    <property type="match status" value="1"/>
</dbReference>
<dbReference type="OrthoDB" id="35906at2157"/>
<dbReference type="eggNOG" id="arCOG01109">
    <property type="taxonomic scope" value="Archaea"/>
</dbReference>
<dbReference type="EMBL" id="CP003929">
    <property type="protein sequence ID" value="AGB38860.1"/>
    <property type="molecule type" value="Genomic_DNA"/>
</dbReference>
<dbReference type="NCBIfam" id="TIGR01879">
    <property type="entry name" value="hydantase"/>
    <property type="match status" value="1"/>
</dbReference>
<evidence type="ECO:0000259" key="2">
    <source>
        <dbReference type="Pfam" id="PF07687"/>
    </source>
</evidence>